<dbReference type="RefSeq" id="WP_068550048.1">
    <property type="nucleotide sequence ID" value="NZ_AP013035.1"/>
</dbReference>
<dbReference type="PROSITE" id="PS51186">
    <property type="entry name" value="GNAT"/>
    <property type="match status" value="1"/>
</dbReference>
<dbReference type="OrthoDB" id="9806005at2"/>
<dbReference type="InterPro" id="IPR039968">
    <property type="entry name" value="BcerS-like"/>
</dbReference>
<dbReference type="Gene3D" id="3.40.630.30">
    <property type="match status" value="1"/>
</dbReference>
<feature type="domain" description="N-acetyltransferase" evidence="1">
    <location>
        <begin position="204"/>
        <end position="374"/>
    </location>
</feature>
<dbReference type="Proteomes" id="UP000063234">
    <property type="component" value="Chromosome"/>
</dbReference>
<name>A0A0S3QUP4_THET7</name>
<evidence type="ECO:0000259" key="1">
    <source>
        <dbReference type="PROSITE" id="PS51186"/>
    </source>
</evidence>
<evidence type="ECO:0000313" key="2">
    <source>
        <dbReference type="EMBL" id="BAT72052.1"/>
    </source>
</evidence>
<accession>A0A0S3QUP4</accession>
<organism evidence="2 3">
    <name type="scientific">Thermosulfidibacter takaii (strain DSM 17441 / JCM 13301 / NBRC 103674 / ABI70S6)</name>
    <dbReference type="NCBI Taxonomy" id="1298851"/>
    <lineage>
        <taxon>Bacteria</taxon>
        <taxon>Pseudomonadati</taxon>
        <taxon>Thermosulfidibacterota</taxon>
        <taxon>Thermosulfidibacteria</taxon>
        <taxon>Thermosulfidibacterales</taxon>
        <taxon>Thermosulfidibacteraceae</taxon>
    </lineage>
</organism>
<keyword evidence="3" id="KW-1185">Reference proteome</keyword>
<dbReference type="InterPro" id="IPR000182">
    <property type="entry name" value="GNAT_dom"/>
</dbReference>
<dbReference type="KEGG" id="ttk:TST_1265"/>
<reference evidence="3" key="1">
    <citation type="journal article" date="2018" name="Science">
        <title>A primordial and reversible TCA cycle in a facultatively chemolithoautotrophic thermophile.</title>
        <authorList>
            <person name="Nunoura T."/>
            <person name="Chikaraishi Y."/>
            <person name="Izaki R."/>
            <person name="Suwa T."/>
            <person name="Sato T."/>
            <person name="Harada T."/>
            <person name="Mori K."/>
            <person name="Kato Y."/>
            <person name="Miyazaki M."/>
            <person name="Shimamura S."/>
            <person name="Yanagawa K."/>
            <person name="Shuto A."/>
            <person name="Ohkouchi N."/>
            <person name="Fujita N."/>
            <person name="Takaki Y."/>
            <person name="Atomi H."/>
            <person name="Takai K."/>
        </authorList>
    </citation>
    <scope>NUCLEOTIDE SEQUENCE [LARGE SCALE GENOMIC DNA]</scope>
    <source>
        <strain evidence="3">DSM 17441 / JCM 13301 / NBRC 103674 / ABI70S6</strain>
    </source>
</reference>
<dbReference type="EMBL" id="AP013035">
    <property type="protein sequence ID" value="BAT72052.1"/>
    <property type="molecule type" value="Genomic_DNA"/>
</dbReference>
<dbReference type="GO" id="GO:0016787">
    <property type="term" value="F:hydrolase activity"/>
    <property type="evidence" value="ECO:0007669"/>
    <property type="project" value="UniProtKB-KW"/>
</dbReference>
<dbReference type="PANTHER" id="PTHR41368:SF1">
    <property type="entry name" value="PROTEIN YGHO"/>
    <property type="match status" value="1"/>
</dbReference>
<keyword evidence="2" id="KW-0378">Hydrolase</keyword>
<dbReference type="PANTHER" id="PTHR41368">
    <property type="entry name" value="PROTEIN YGHO"/>
    <property type="match status" value="1"/>
</dbReference>
<sequence length="374" mass="44096">MRIVEVTDRKSLIDFIRVPWRIFKGDDNWVPPIVADMLTTLNKRKNPFFNHADAAFFIAYDDSERPIGRIAAVYDRLHFKYRGENVGYFGYFDAIEDVDVAKALLEKAEEWVRGRGAVFIRGPIDLSMNNTCGLLIEGFDDPPVFMMPYNKPYYQFLIEENGYVKAKDLLAYWVDLYYDEKPKQLVRYVEKLVSKIKNIRARYANLRKFREELDRFKEVYNDAWMDNWGFVPLTDEEIEFMAKRMKPLVVSKLAVFAETLGGEPVGVALAMPDYNFVFKRMKGSLFPFGIIKFFLYRNQIPRIRLMVLGVKKAYRLKGIEFLMLGKMYEYAMKKGYTGAEFSWILEDNEPIKAIIERFGGKVYKKYRIYEKKIR</sequence>
<dbReference type="SUPFAM" id="SSF55729">
    <property type="entry name" value="Acyl-CoA N-acyltransferases (Nat)"/>
    <property type="match status" value="1"/>
</dbReference>
<protein>
    <recommendedName>
        <fullName evidence="1">N-acetyltransferase domain-containing protein</fullName>
    </recommendedName>
</protein>
<evidence type="ECO:0000313" key="3">
    <source>
        <dbReference type="Proteomes" id="UP000063234"/>
    </source>
</evidence>
<dbReference type="AlphaFoldDB" id="A0A0S3QUP4"/>
<dbReference type="PATRIC" id="fig|1298851.3.peg.1339"/>
<proteinExistence type="predicted"/>
<dbReference type="GO" id="GO:0016747">
    <property type="term" value="F:acyltransferase activity, transferring groups other than amino-acyl groups"/>
    <property type="evidence" value="ECO:0007669"/>
    <property type="project" value="InterPro"/>
</dbReference>
<dbReference type="STRING" id="1298851.TST_1265"/>
<gene>
    <name evidence="2" type="ORF">TST_1265</name>
</gene>
<dbReference type="InterPro" id="IPR016181">
    <property type="entry name" value="Acyl_CoA_acyltransferase"/>
</dbReference>